<evidence type="ECO:0000313" key="6">
    <source>
        <dbReference type="Proteomes" id="UP000266118"/>
    </source>
</evidence>
<dbReference type="PROSITE" id="PS51819">
    <property type="entry name" value="VOC"/>
    <property type="match status" value="1"/>
</dbReference>
<evidence type="ECO:0000256" key="1">
    <source>
        <dbReference type="ARBA" id="ARBA00011051"/>
    </source>
</evidence>
<name>A0A386HMJ3_9BACT</name>
<reference evidence="5 6" key="1">
    <citation type="submission" date="2018-09" db="EMBL/GenBank/DDBJ databases">
        <title>Arachidicoccus sp. nov., a bacterium isolated from soil.</title>
        <authorList>
            <person name="Weon H.-Y."/>
            <person name="Kwon S.-W."/>
            <person name="Lee S.A."/>
        </authorList>
    </citation>
    <scope>NUCLEOTIDE SEQUENCE [LARGE SCALE GENOMIC DNA]</scope>
    <source>
        <strain evidence="5 6">KIS59-12</strain>
    </source>
</reference>
<evidence type="ECO:0000256" key="2">
    <source>
        <dbReference type="ARBA" id="ARBA00021572"/>
    </source>
</evidence>
<dbReference type="EMBL" id="CP032489">
    <property type="protein sequence ID" value="AYD46849.1"/>
    <property type="molecule type" value="Genomic_DNA"/>
</dbReference>
<evidence type="ECO:0000256" key="3">
    <source>
        <dbReference type="ARBA" id="ARBA00023251"/>
    </source>
</evidence>
<evidence type="ECO:0000259" key="4">
    <source>
        <dbReference type="PROSITE" id="PS51819"/>
    </source>
</evidence>
<organism evidence="5 6">
    <name type="scientific">Arachidicoccus soli</name>
    <dbReference type="NCBI Taxonomy" id="2341117"/>
    <lineage>
        <taxon>Bacteria</taxon>
        <taxon>Pseudomonadati</taxon>
        <taxon>Bacteroidota</taxon>
        <taxon>Chitinophagia</taxon>
        <taxon>Chitinophagales</taxon>
        <taxon>Chitinophagaceae</taxon>
        <taxon>Arachidicoccus</taxon>
    </lineage>
</organism>
<dbReference type="InterPro" id="IPR000335">
    <property type="entry name" value="Bleomycin-R"/>
</dbReference>
<dbReference type="Gene3D" id="3.10.180.10">
    <property type="entry name" value="2,3-Dihydroxybiphenyl 1,2-Dioxygenase, domain 1"/>
    <property type="match status" value="1"/>
</dbReference>
<dbReference type="Pfam" id="PF19581">
    <property type="entry name" value="Glyoxalase_7"/>
    <property type="match status" value="1"/>
</dbReference>
<comment type="similarity">
    <text evidence="1">Belongs to the bleomycin resistance protein family.</text>
</comment>
<dbReference type="OrthoDB" id="9803104at2"/>
<dbReference type="SUPFAM" id="SSF54593">
    <property type="entry name" value="Glyoxalase/Bleomycin resistance protein/Dihydroxybiphenyl dioxygenase"/>
    <property type="match status" value="1"/>
</dbReference>
<dbReference type="AlphaFoldDB" id="A0A386HMJ3"/>
<proteinExistence type="inferred from homology"/>
<feature type="domain" description="VOC" evidence="4">
    <location>
        <begin position="2"/>
        <end position="119"/>
    </location>
</feature>
<gene>
    <name evidence="5" type="ORF">D6B99_03995</name>
</gene>
<dbReference type="GO" id="GO:0046677">
    <property type="term" value="P:response to antibiotic"/>
    <property type="evidence" value="ECO:0007669"/>
    <property type="project" value="UniProtKB-KW"/>
</dbReference>
<keyword evidence="6" id="KW-1185">Reference proteome</keyword>
<keyword evidence="3" id="KW-0046">Antibiotic resistance</keyword>
<dbReference type="InterPro" id="IPR037523">
    <property type="entry name" value="VOC_core"/>
</dbReference>
<protein>
    <recommendedName>
        <fullName evidence="2">Bleomycin resistance protein</fullName>
    </recommendedName>
</protein>
<dbReference type="KEGG" id="ark:D6B99_03995"/>
<dbReference type="RefSeq" id="WP_119985336.1">
    <property type="nucleotide sequence ID" value="NZ_CP032489.1"/>
</dbReference>
<dbReference type="CDD" id="cd08349">
    <property type="entry name" value="BLMA_like"/>
    <property type="match status" value="1"/>
</dbReference>
<sequence>MQIEKTIPVLRIFNYQKAIEFYIDWLGFKINWEHTFDENAPVYMEIERDGLVLHLSEHHGDGTPGTNVFIWCNGVEGFHEEIINKNYKYNKPGLEKTFYGSLACTVIDPFHNQITFNQKMEKSK</sequence>
<accession>A0A386HMJ3</accession>
<dbReference type="Proteomes" id="UP000266118">
    <property type="component" value="Chromosome"/>
</dbReference>
<dbReference type="InterPro" id="IPR029068">
    <property type="entry name" value="Glyas_Bleomycin-R_OHBP_Dase"/>
</dbReference>
<evidence type="ECO:0000313" key="5">
    <source>
        <dbReference type="EMBL" id="AYD46849.1"/>
    </source>
</evidence>